<evidence type="ECO:0000313" key="2">
    <source>
        <dbReference type="EMBL" id="QNN43331.1"/>
    </source>
</evidence>
<keyword evidence="1" id="KW-0812">Transmembrane</keyword>
<protein>
    <submittedName>
        <fullName evidence="2">Uncharacterized protein</fullName>
    </submittedName>
</protein>
<feature type="transmembrane region" description="Helical" evidence="1">
    <location>
        <begin position="68"/>
        <end position="86"/>
    </location>
</feature>
<dbReference type="RefSeq" id="WP_187593819.1">
    <property type="nucleotide sequence ID" value="NZ_CP060723.1"/>
</dbReference>
<dbReference type="Proteomes" id="UP000515806">
    <property type="component" value="Chromosome"/>
</dbReference>
<proteinExistence type="predicted"/>
<gene>
    <name evidence="2" type="ORF">H9L23_04300</name>
</gene>
<sequence>MSLRITPLNIVSAIGLGLVTVNLLSDKTTAPRQVNMSGFYLLILGCLILVTFITDLVFRFTLKDIKRIWVVELIFIVIAAILMVILQKLA</sequence>
<dbReference type="EMBL" id="CP060723">
    <property type="protein sequence ID" value="QNN43331.1"/>
    <property type="molecule type" value="Genomic_DNA"/>
</dbReference>
<keyword evidence="1" id="KW-1133">Transmembrane helix</keyword>
<dbReference type="KEGG" id="proe:H9L23_04300"/>
<accession>A0A7G9QJ06</accession>
<evidence type="ECO:0000313" key="3">
    <source>
        <dbReference type="Proteomes" id="UP000515806"/>
    </source>
</evidence>
<evidence type="ECO:0000256" key="1">
    <source>
        <dbReference type="SAM" id="Phobius"/>
    </source>
</evidence>
<dbReference type="AlphaFoldDB" id="A0A7G9QJ06"/>
<organism evidence="2 3">
    <name type="scientific">Pedobacter roseus</name>
    <dbReference type="NCBI Taxonomy" id="336820"/>
    <lineage>
        <taxon>Bacteria</taxon>
        <taxon>Pseudomonadati</taxon>
        <taxon>Bacteroidota</taxon>
        <taxon>Sphingobacteriia</taxon>
        <taxon>Sphingobacteriales</taxon>
        <taxon>Sphingobacteriaceae</taxon>
        <taxon>Pedobacter</taxon>
    </lineage>
</organism>
<feature type="transmembrane region" description="Helical" evidence="1">
    <location>
        <begin position="37"/>
        <end position="62"/>
    </location>
</feature>
<keyword evidence="1" id="KW-0472">Membrane</keyword>
<reference evidence="2 3" key="1">
    <citation type="submission" date="2020-08" db="EMBL/GenBank/DDBJ databases">
        <title>Genome sequence of Pedobacter roseus KACC 11594T.</title>
        <authorList>
            <person name="Hyun D.-W."/>
            <person name="Bae J.-W."/>
        </authorList>
    </citation>
    <scope>NUCLEOTIDE SEQUENCE [LARGE SCALE GENOMIC DNA]</scope>
    <source>
        <strain evidence="2 3">KACC 11594</strain>
    </source>
</reference>
<name>A0A7G9QJ06_9SPHI</name>
<keyword evidence="3" id="KW-1185">Reference proteome</keyword>
<feature type="transmembrane region" description="Helical" evidence="1">
    <location>
        <begin position="6"/>
        <end position="25"/>
    </location>
</feature>